<evidence type="ECO:0000313" key="9">
    <source>
        <dbReference type="EMBL" id="GAA2487095.1"/>
    </source>
</evidence>
<keyword evidence="3" id="KW-1003">Cell membrane</keyword>
<reference evidence="9 10" key="1">
    <citation type="journal article" date="2019" name="Int. J. Syst. Evol. Microbiol.">
        <title>The Global Catalogue of Microorganisms (GCM) 10K type strain sequencing project: providing services to taxonomists for standard genome sequencing and annotation.</title>
        <authorList>
            <consortium name="The Broad Institute Genomics Platform"/>
            <consortium name="The Broad Institute Genome Sequencing Center for Infectious Disease"/>
            <person name="Wu L."/>
            <person name="Ma J."/>
        </authorList>
    </citation>
    <scope>NUCLEOTIDE SEQUENCE [LARGE SCALE GENOMIC DNA]</scope>
    <source>
        <strain evidence="9 10">JCM 16259</strain>
    </source>
</reference>
<evidence type="ECO:0000256" key="7">
    <source>
        <dbReference type="SAM" id="MobiDB-lite"/>
    </source>
</evidence>
<dbReference type="Proteomes" id="UP001500730">
    <property type="component" value="Unassembled WGS sequence"/>
</dbReference>
<feature type="transmembrane region" description="Helical" evidence="8">
    <location>
        <begin position="342"/>
        <end position="363"/>
    </location>
</feature>
<name>A0ABN3LN60_9MICO</name>
<feature type="transmembrane region" description="Helical" evidence="8">
    <location>
        <begin position="282"/>
        <end position="303"/>
    </location>
</feature>
<comment type="caution">
    <text evidence="9">The sequence shown here is derived from an EMBL/GenBank/DDBJ whole genome shotgun (WGS) entry which is preliminary data.</text>
</comment>
<evidence type="ECO:0000256" key="1">
    <source>
        <dbReference type="ARBA" id="ARBA00004651"/>
    </source>
</evidence>
<feature type="transmembrane region" description="Helical" evidence="8">
    <location>
        <begin position="20"/>
        <end position="44"/>
    </location>
</feature>
<dbReference type="PANTHER" id="PTHR30106">
    <property type="entry name" value="INNER MEMBRANE PROTEIN YEIH-RELATED"/>
    <property type="match status" value="1"/>
</dbReference>
<keyword evidence="4 8" id="KW-0812">Transmembrane</keyword>
<proteinExistence type="inferred from homology"/>
<evidence type="ECO:0000256" key="4">
    <source>
        <dbReference type="ARBA" id="ARBA00022692"/>
    </source>
</evidence>
<feature type="transmembrane region" description="Helical" evidence="8">
    <location>
        <begin position="101"/>
        <end position="123"/>
    </location>
</feature>
<dbReference type="PANTHER" id="PTHR30106:SF2">
    <property type="entry name" value="UPF0324 INNER MEMBRANE PROTEIN YEIH"/>
    <property type="match status" value="1"/>
</dbReference>
<keyword evidence="10" id="KW-1185">Reference proteome</keyword>
<feature type="region of interest" description="Disordered" evidence="7">
    <location>
        <begin position="253"/>
        <end position="275"/>
    </location>
</feature>
<evidence type="ECO:0000256" key="8">
    <source>
        <dbReference type="SAM" id="Phobius"/>
    </source>
</evidence>
<comment type="similarity">
    <text evidence="2">Belongs to the UPF0324 family.</text>
</comment>
<dbReference type="Pfam" id="PF03601">
    <property type="entry name" value="Cons_hypoth698"/>
    <property type="match status" value="1"/>
</dbReference>
<feature type="transmembrane region" description="Helical" evidence="8">
    <location>
        <begin position="135"/>
        <end position="156"/>
    </location>
</feature>
<comment type="subcellular location">
    <subcellularLocation>
        <location evidence="1">Cell membrane</location>
        <topology evidence="1">Multi-pass membrane protein</topology>
    </subcellularLocation>
</comment>
<protein>
    <submittedName>
        <fullName evidence="9">YeiH family protein</fullName>
    </submittedName>
</protein>
<feature type="transmembrane region" description="Helical" evidence="8">
    <location>
        <begin position="80"/>
        <end position="95"/>
    </location>
</feature>
<feature type="transmembrane region" description="Helical" evidence="8">
    <location>
        <begin position="168"/>
        <end position="190"/>
    </location>
</feature>
<evidence type="ECO:0000256" key="3">
    <source>
        <dbReference type="ARBA" id="ARBA00022475"/>
    </source>
</evidence>
<feature type="transmembrane region" description="Helical" evidence="8">
    <location>
        <begin position="50"/>
        <end position="68"/>
    </location>
</feature>
<evidence type="ECO:0000256" key="2">
    <source>
        <dbReference type="ARBA" id="ARBA00007977"/>
    </source>
</evidence>
<evidence type="ECO:0000256" key="5">
    <source>
        <dbReference type="ARBA" id="ARBA00022989"/>
    </source>
</evidence>
<sequence length="364" mass="35847">MSTTLSPQQSATSAPPSRGVARALPGLALGAAMSAAALGLNHWVPSLSPLLVAIVVGATLANTGRVGARLEPGLAVASRRLLRIGVALLGLQLALGDVLALGWGVIAVVVAVVVLGITGGVVVGRLLGLSRSQTLLIAGGFSICGAAAAAAVDGVIESEDDELVTSVALVVLFGTAMIPLLPLVAGWVGLAPVQAGMWAGASIHEVAQVVAASGVIGTGALAVGVVVKLGRVLMLAPVLALVSLGERRRASRSGAGTAVDGSAADGTVDGSAGKGRGGRPPLVPLFVVGFVALMALRTTGIVPSGVLSLAKWGETALLTIAMFALGTGVRVASLRRVGSRPFVLAAATTVWVSVVALGGILLAT</sequence>
<keyword evidence="5 8" id="KW-1133">Transmembrane helix</keyword>
<evidence type="ECO:0000313" key="10">
    <source>
        <dbReference type="Proteomes" id="UP001500730"/>
    </source>
</evidence>
<gene>
    <name evidence="9" type="ORF">GCM10009858_26340</name>
</gene>
<dbReference type="RefSeq" id="WP_344255378.1">
    <property type="nucleotide sequence ID" value="NZ_BAAARE010000010.1"/>
</dbReference>
<dbReference type="EMBL" id="BAAARE010000010">
    <property type="protein sequence ID" value="GAA2487095.1"/>
    <property type="molecule type" value="Genomic_DNA"/>
</dbReference>
<accession>A0ABN3LN60</accession>
<keyword evidence="6 8" id="KW-0472">Membrane</keyword>
<organism evidence="9 10">
    <name type="scientific">Terrabacter carboxydivorans</name>
    <dbReference type="NCBI Taxonomy" id="619730"/>
    <lineage>
        <taxon>Bacteria</taxon>
        <taxon>Bacillati</taxon>
        <taxon>Actinomycetota</taxon>
        <taxon>Actinomycetes</taxon>
        <taxon>Micrococcales</taxon>
        <taxon>Intrasporangiaceae</taxon>
        <taxon>Terrabacter</taxon>
    </lineage>
</organism>
<evidence type="ECO:0000256" key="6">
    <source>
        <dbReference type="ARBA" id="ARBA00023136"/>
    </source>
</evidence>
<feature type="transmembrane region" description="Helical" evidence="8">
    <location>
        <begin position="315"/>
        <end position="333"/>
    </location>
</feature>
<dbReference type="InterPro" id="IPR018383">
    <property type="entry name" value="UPF0324_pro"/>
</dbReference>